<dbReference type="GO" id="GO:0005524">
    <property type="term" value="F:ATP binding"/>
    <property type="evidence" value="ECO:0007669"/>
    <property type="project" value="UniProtKB-KW"/>
</dbReference>
<dbReference type="Gene3D" id="3.40.50.300">
    <property type="entry name" value="P-loop containing nucleotide triphosphate hydrolases"/>
    <property type="match status" value="1"/>
</dbReference>
<dbReference type="EMBL" id="BSBI01000013">
    <property type="protein sequence ID" value="GLF98283.1"/>
    <property type="molecule type" value="Genomic_DNA"/>
</dbReference>
<comment type="caution">
    <text evidence="1">The sequence shown here is derived from an EMBL/GenBank/DDBJ whole genome shotgun (WGS) entry which is preliminary data.</text>
</comment>
<evidence type="ECO:0000313" key="1">
    <source>
        <dbReference type="EMBL" id="GLF98283.1"/>
    </source>
</evidence>
<keyword evidence="1" id="KW-0067">ATP-binding</keyword>
<proteinExistence type="predicted"/>
<protein>
    <submittedName>
        <fullName evidence="1">ATP-binding protein</fullName>
    </submittedName>
</protein>
<dbReference type="RefSeq" id="WP_323450264.1">
    <property type="nucleotide sequence ID" value="NZ_BSBI01000013.1"/>
</dbReference>
<keyword evidence="2" id="KW-1185">Reference proteome</keyword>
<organism evidence="1 2">
    <name type="scientific">Streptomyces yaizuensis</name>
    <dbReference type="NCBI Taxonomy" id="2989713"/>
    <lineage>
        <taxon>Bacteria</taxon>
        <taxon>Bacillati</taxon>
        <taxon>Actinomycetota</taxon>
        <taxon>Actinomycetes</taxon>
        <taxon>Kitasatosporales</taxon>
        <taxon>Streptomycetaceae</taxon>
        <taxon>Streptomyces</taxon>
    </lineage>
</organism>
<name>A0ABQ5P6Q5_9ACTN</name>
<accession>A0ABQ5P6Q5</accession>
<reference evidence="1 2" key="1">
    <citation type="submission" date="2022-10" db="EMBL/GenBank/DDBJ databases">
        <title>Draft genome sequence of Streptomyces sp. YSPA8.</title>
        <authorList>
            <person name="Moriuchi R."/>
            <person name="Dohra H."/>
            <person name="Yamamura H."/>
            <person name="Kodani S."/>
        </authorList>
    </citation>
    <scope>NUCLEOTIDE SEQUENCE [LARGE SCALE GENOMIC DNA]</scope>
    <source>
        <strain evidence="1 2">YSPA8</strain>
    </source>
</reference>
<dbReference type="SUPFAM" id="SSF52540">
    <property type="entry name" value="P-loop containing nucleoside triphosphate hydrolases"/>
    <property type="match status" value="1"/>
</dbReference>
<sequence>MSRPQVPRLRVDLADLPEDAVDQGPGPLIGLTAGGAAPVYLGPGSGHTLLVAWPGMGTTTVLRTVAAQYARRGTQVDILDVAGQHTWARAQRRVHLYEDAASVHRRLYQLADQVRAQRSGPPRVVVVESDQTVTALLRFRHYPVPGGTGLDALTAVLAAGRLYGIRVVMACRAVPAPMGHVARDLFTTRLLSAPTPRTWDLVGSPGRAAPQEEPFRIGRMHLVGMGGDEVVQLLRLSDLQAAYLAAAPAPAARSPRVRHRPLIRLPAVAPAVSTFQIPPT</sequence>
<gene>
    <name evidence="1" type="ORF">SYYSPA8_28320</name>
</gene>
<dbReference type="Proteomes" id="UP001291653">
    <property type="component" value="Unassembled WGS sequence"/>
</dbReference>
<keyword evidence="1" id="KW-0547">Nucleotide-binding</keyword>
<dbReference type="InterPro" id="IPR027417">
    <property type="entry name" value="P-loop_NTPase"/>
</dbReference>
<evidence type="ECO:0000313" key="2">
    <source>
        <dbReference type="Proteomes" id="UP001291653"/>
    </source>
</evidence>